<keyword evidence="2" id="KW-1185">Reference proteome</keyword>
<reference evidence="1 2" key="1">
    <citation type="submission" date="2018-12" db="EMBL/GenBank/DDBJ databases">
        <authorList>
            <person name="Yang Y."/>
        </authorList>
    </citation>
    <scope>NUCLEOTIDE SEQUENCE [LARGE SCALE GENOMIC DNA]</scope>
    <source>
        <strain evidence="1 2">L-25-5w-1</strain>
    </source>
</reference>
<proteinExistence type="predicted"/>
<evidence type="ECO:0000313" key="2">
    <source>
        <dbReference type="Proteomes" id="UP000277007"/>
    </source>
</evidence>
<organism evidence="1 2">
    <name type="scientific">Azospirillum griseum</name>
    <dbReference type="NCBI Taxonomy" id="2496639"/>
    <lineage>
        <taxon>Bacteria</taxon>
        <taxon>Pseudomonadati</taxon>
        <taxon>Pseudomonadota</taxon>
        <taxon>Alphaproteobacteria</taxon>
        <taxon>Rhodospirillales</taxon>
        <taxon>Azospirillaceae</taxon>
        <taxon>Azospirillum</taxon>
    </lineage>
</organism>
<dbReference type="RefSeq" id="WP_126620761.1">
    <property type="nucleotide sequence ID" value="NZ_JBHUCY010000005.1"/>
</dbReference>
<dbReference type="Gene3D" id="1.25.40.10">
    <property type="entry name" value="Tetratricopeptide repeat domain"/>
    <property type="match status" value="1"/>
</dbReference>
<dbReference type="SUPFAM" id="SSF48452">
    <property type="entry name" value="TPR-like"/>
    <property type="match status" value="1"/>
</dbReference>
<dbReference type="Proteomes" id="UP000277007">
    <property type="component" value="Unassembled WGS sequence"/>
</dbReference>
<dbReference type="AlphaFoldDB" id="A0A3S0R4Z0"/>
<gene>
    <name evidence="1" type="ORF">EJ903_25930</name>
</gene>
<comment type="caution">
    <text evidence="1">The sequence shown here is derived from an EMBL/GenBank/DDBJ whole genome shotgun (WGS) entry which is preliminary data.</text>
</comment>
<dbReference type="EMBL" id="RXMA01000069">
    <property type="protein sequence ID" value="RTR11641.1"/>
    <property type="molecule type" value="Genomic_DNA"/>
</dbReference>
<accession>A0A3S0R4Z0</accession>
<sequence>MPHPTKPAPSLAFTPASQFQAALEAERSGDGTTAATLYRQVLTGKGGDAIHAGAHDGLSRLLVGSDMAAAAEHALAAWRLTPTDPTRRSNLWQLLTHLGEAADVARFQGRDDCVGLVALGNALRRDGQGLRAERAYRRALERFPEVSFTLSRLACLCAEQHRLEEADALFQQAAQRHDGRDAVTRTAPAFLQSLRQGPPPTGIRATIQEGAGATNRPLVVYASCDAGYAVKFLPSMVRSILEDSALDCAVAVHLINPDPEAESVVAGLITRHGADRFIILRETIDLSAMGSNAKTYYACSRFLVLPDLMLRWNRPILMLDVDLLAVRDLNPLLASSSQSDLGMMSHALKRLDIWSLLYADVLHIQPTPGAWRFLDLTRRYIQHFLARGLPYWFLDQAAMAAVHLAGFADSAAPRLTIYPADIHSSRVMVDADGRYWTDDSAYFYSVRATGGGQHSVHRLNRRVGTIADLPLPS</sequence>
<evidence type="ECO:0000313" key="1">
    <source>
        <dbReference type="EMBL" id="RTR11641.1"/>
    </source>
</evidence>
<dbReference type="OrthoDB" id="7295569at2"/>
<name>A0A3S0R4Z0_9PROT</name>
<protein>
    <submittedName>
        <fullName evidence="1">Tetratricopeptide repeat protein</fullName>
    </submittedName>
</protein>
<dbReference type="InterPro" id="IPR011990">
    <property type="entry name" value="TPR-like_helical_dom_sf"/>
</dbReference>